<dbReference type="Proteomes" id="UP001066276">
    <property type="component" value="Chromosome 6"/>
</dbReference>
<evidence type="ECO:0008006" key="3">
    <source>
        <dbReference type="Google" id="ProtNLM"/>
    </source>
</evidence>
<dbReference type="EMBL" id="JANPWB010000010">
    <property type="protein sequence ID" value="KAJ1140486.1"/>
    <property type="molecule type" value="Genomic_DNA"/>
</dbReference>
<comment type="caution">
    <text evidence="1">The sequence shown here is derived from an EMBL/GenBank/DDBJ whole genome shotgun (WGS) entry which is preliminary data.</text>
</comment>
<evidence type="ECO:0000313" key="1">
    <source>
        <dbReference type="EMBL" id="KAJ1140486.1"/>
    </source>
</evidence>
<accession>A0AAV7QMB3</accession>
<name>A0AAV7QMB3_PLEWA</name>
<proteinExistence type="predicted"/>
<keyword evidence="2" id="KW-1185">Reference proteome</keyword>
<gene>
    <name evidence="1" type="ORF">NDU88_006838</name>
</gene>
<dbReference type="AlphaFoldDB" id="A0AAV7QMB3"/>
<organism evidence="1 2">
    <name type="scientific">Pleurodeles waltl</name>
    <name type="common">Iberian ribbed newt</name>
    <dbReference type="NCBI Taxonomy" id="8319"/>
    <lineage>
        <taxon>Eukaryota</taxon>
        <taxon>Metazoa</taxon>
        <taxon>Chordata</taxon>
        <taxon>Craniata</taxon>
        <taxon>Vertebrata</taxon>
        <taxon>Euteleostomi</taxon>
        <taxon>Amphibia</taxon>
        <taxon>Batrachia</taxon>
        <taxon>Caudata</taxon>
        <taxon>Salamandroidea</taxon>
        <taxon>Salamandridae</taxon>
        <taxon>Pleurodelinae</taxon>
        <taxon>Pleurodeles</taxon>
    </lineage>
</organism>
<sequence>MVPPPPPLVLLVGTAPGFLPSLSGCALSLGSRAGFMAAARTMGARAGSTVCPSRAGFSQVATDRPHSAAPPTVSRARRLCVCQGGAAAHTHPQRKTGQ</sequence>
<protein>
    <recommendedName>
        <fullName evidence="3">Secreted protein</fullName>
    </recommendedName>
</protein>
<evidence type="ECO:0000313" key="2">
    <source>
        <dbReference type="Proteomes" id="UP001066276"/>
    </source>
</evidence>
<reference evidence="1" key="1">
    <citation type="journal article" date="2022" name="bioRxiv">
        <title>Sequencing and chromosome-scale assembly of the giantPleurodeles waltlgenome.</title>
        <authorList>
            <person name="Brown T."/>
            <person name="Elewa A."/>
            <person name="Iarovenko S."/>
            <person name="Subramanian E."/>
            <person name="Araus A.J."/>
            <person name="Petzold A."/>
            <person name="Susuki M."/>
            <person name="Suzuki K.-i.T."/>
            <person name="Hayashi T."/>
            <person name="Toyoda A."/>
            <person name="Oliveira C."/>
            <person name="Osipova E."/>
            <person name="Leigh N.D."/>
            <person name="Simon A."/>
            <person name="Yun M.H."/>
        </authorList>
    </citation>
    <scope>NUCLEOTIDE SEQUENCE</scope>
    <source>
        <strain evidence="1">20211129_DDA</strain>
        <tissue evidence="1">Liver</tissue>
    </source>
</reference>